<dbReference type="PANTHER" id="PTHR45786:SF74">
    <property type="entry name" value="ATP-DEPENDENT DNA HELICASE"/>
    <property type="match status" value="1"/>
</dbReference>
<dbReference type="AlphaFoldDB" id="A0AAD5LD28"/>
<name>A0AAD5LD28_9CRUS</name>
<gene>
    <name evidence="2" type="ORF">GHT06_014493</name>
</gene>
<protein>
    <recommendedName>
        <fullName evidence="1">Helitron helicase-like domain-containing protein</fullName>
    </recommendedName>
</protein>
<dbReference type="InterPro" id="IPR025476">
    <property type="entry name" value="Helitron_helicase-like"/>
</dbReference>
<dbReference type="EMBL" id="WJBH02000004">
    <property type="protein sequence ID" value="KAI9560470.1"/>
    <property type="molecule type" value="Genomic_DNA"/>
</dbReference>
<proteinExistence type="predicted"/>
<evidence type="ECO:0000313" key="2">
    <source>
        <dbReference type="EMBL" id="KAI9560470.1"/>
    </source>
</evidence>
<sequence>MSIRGYFHAALYGGPLTQQWIVDSCVKIEANRVKYLQTHQPDLHVVQYNGLMDYLNTRAERENMTVGTIILLTSFIGSPKAMKEGNQDKGPRRKRQRAMAFCGQFGKLTFFLTLTCNPKLSKIPDNIEAYQIPSNRQDIVSRVQQLKLELMKDVQEC</sequence>
<accession>A0AAD5LD28</accession>
<evidence type="ECO:0000313" key="3">
    <source>
        <dbReference type="Proteomes" id="UP000820818"/>
    </source>
</evidence>
<keyword evidence="3" id="KW-1185">Reference proteome</keyword>
<feature type="domain" description="Helitron helicase-like" evidence="1">
    <location>
        <begin position="10"/>
        <end position="152"/>
    </location>
</feature>
<organism evidence="2 3">
    <name type="scientific">Daphnia sinensis</name>
    <dbReference type="NCBI Taxonomy" id="1820382"/>
    <lineage>
        <taxon>Eukaryota</taxon>
        <taxon>Metazoa</taxon>
        <taxon>Ecdysozoa</taxon>
        <taxon>Arthropoda</taxon>
        <taxon>Crustacea</taxon>
        <taxon>Branchiopoda</taxon>
        <taxon>Diplostraca</taxon>
        <taxon>Cladocera</taxon>
        <taxon>Anomopoda</taxon>
        <taxon>Daphniidae</taxon>
        <taxon>Daphnia</taxon>
        <taxon>Daphnia similis group</taxon>
    </lineage>
</organism>
<reference evidence="2 3" key="1">
    <citation type="submission" date="2022-05" db="EMBL/GenBank/DDBJ databases">
        <title>A multi-omics perspective on studying reproductive biology in Daphnia sinensis.</title>
        <authorList>
            <person name="Jia J."/>
        </authorList>
    </citation>
    <scope>NUCLEOTIDE SEQUENCE [LARGE SCALE GENOMIC DNA]</scope>
    <source>
        <strain evidence="2 3">WSL</strain>
    </source>
</reference>
<dbReference type="Proteomes" id="UP000820818">
    <property type="component" value="Linkage Group LG4"/>
</dbReference>
<evidence type="ECO:0000259" key="1">
    <source>
        <dbReference type="Pfam" id="PF14214"/>
    </source>
</evidence>
<dbReference type="PANTHER" id="PTHR45786">
    <property type="entry name" value="DNA BINDING PROTEIN-LIKE"/>
    <property type="match status" value="1"/>
</dbReference>
<comment type="caution">
    <text evidence="2">The sequence shown here is derived from an EMBL/GenBank/DDBJ whole genome shotgun (WGS) entry which is preliminary data.</text>
</comment>
<dbReference type="Pfam" id="PF14214">
    <property type="entry name" value="Helitron_like_N"/>
    <property type="match status" value="1"/>
</dbReference>